<accession>A0AAD5U2D1</accession>
<evidence type="ECO:0000313" key="1">
    <source>
        <dbReference type="EMBL" id="KAJ3222014.1"/>
    </source>
</evidence>
<reference evidence="1" key="1">
    <citation type="submission" date="2020-05" db="EMBL/GenBank/DDBJ databases">
        <title>Phylogenomic resolution of chytrid fungi.</title>
        <authorList>
            <person name="Stajich J.E."/>
            <person name="Amses K."/>
            <person name="Simmons R."/>
            <person name="Seto K."/>
            <person name="Myers J."/>
            <person name="Bonds A."/>
            <person name="Quandt C.A."/>
            <person name="Barry K."/>
            <person name="Liu P."/>
            <person name="Grigoriev I."/>
            <person name="Longcore J.E."/>
            <person name="James T.Y."/>
        </authorList>
    </citation>
    <scope>NUCLEOTIDE SEQUENCE</scope>
    <source>
        <strain evidence="1">JEL0476</strain>
    </source>
</reference>
<dbReference type="AlphaFoldDB" id="A0AAD5U2D1"/>
<organism evidence="1 2">
    <name type="scientific">Clydaea vesicula</name>
    <dbReference type="NCBI Taxonomy" id="447962"/>
    <lineage>
        <taxon>Eukaryota</taxon>
        <taxon>Fungi</taxon>
        <taxon>Fungi incertae sedis</taxon>
        <taxon>Chytridiomycota</taxon>
        <taxon>Chytridiomycota incertae sedis</taxon>
        <taxon>Chytridiomycetes</taxon>
        <taxon>Lobulomycetales</taxon>
        <taxon>Lobulomycetaceae</taxon>
        <taxon>Clydaea</taxon>
    </lineage>
</organism>
<evidence type="ECO:0000313" key="2">
    <source>
        <dbReference type="Proteomes" id="UP001211065"/>
    </source>
</evidence>
<proteinExistence type="predicted"/>
<name>A0AAD5U2D1_9FUNG</name>
<dbReference type="Proteomes" id="UP001211065">
    <property type="component" value="Unassembled WGS sequence"/>
</dbReference>
<dbReference type="EMBL" id="JADGJW010000196">
    <property type="protein sequence ID" value="KAJ3222014.1"/>
    <property type="molecule type" value="Genomic_DNA"/>
</dbReference>
<keyword evidence="2" id="KW-1185">Reference proteome</keyword>
<sequence length="170" mass="19850">MNQKDVVKFGNAGNLEQKNTVHLSMRLNYLKETITKVNSNKNGKLQELSHLLTDFQLEKDAFRLKKYILKILLNNEMHFEEKRKSIENAISNLNMHIKLETCNLKDNQEVNITQWDFKKIDEINVSDDDGKIMNFTNLPLQKQYSYLNEEVNVLESICDKLSEELDGLEG</sequence>
<protein>
    <submittedName>
        <fullName evidence="1">Uncharacterized protein</fullName>
    </submittedName>
</protein>
<gene>
    <name evidence="1" type="ORF">HK099_002795</name>
</gene>
<comment type="caution">
    <text evidence="1">The sequence shown here is derived from an EMBL/GenBank/DDBJ whole genome shotgun (WGS) entry which is preliminary data.</text>
</comment>